<reference evidence="1 3" key="3">
    <citation type="journal article" date="2015" name="BMC Genomics">
        <title>The completed genome sequence of the pathogenic ascomycete fungus Fusarium graminearum.</title>
        <authorList>
            <person name="King R."/>
            <person name="Urban M."/>
            <person name="Hammond-Kosack M.C."/>
            <person name="Hassani-Pak K."/>
            <person name="Hammond-Kosack K.E."/>
        </authorList>
    </citation>
    <scope>NUCLEOTIDE SEQUENCE [LARGE SCALE GENOMIC DNA]</scope>
    <source>
        <strain evidence="3">ATCC MYA-4620 / CBS 123657 / FGSC 9075 / NRRL 31084 / PH-1</strain>
        <strain evidence="1">PH-1</strain>
    </source>
</reference>
<dbReference type="Proteomes" id="UP000070720">
    <property type="component" value="Chromosome 3"/>
</dbReference>
<name>A0A098DYS7_GIBZE</name>
<dbReference type="VEuPathDB" id="FungiDB:FGRAMPH1_01G19459"/>
<evidence type="ECO:0000313" key="2">
    <source>
        <dbReference type="EnsemblFungi" id="CEF86512"/>
    </source>
</evidence>
<evidence type="ECO:0000313" key="3">
    <source>
        <dbReference type="Proteomes" id="UP000070720"/>
    </source>
</evidence>
<dbReference type="InParanoid" id="A0A098DYS7"/>
<dbReference type="EMBL" id="HG970334">
    <property type="protein sequence ID" value="CEF86512.1"/>
    <property type="molecule type" value="Genomic_DNA"/>
</dbReference>
<organism evidence="1 3">
    <name type="scientific">Gibberella zeae (strain ATCC MYA-4620 / CBS 123657 / FGSC 9075 / NRRL 31084 / PH-1)</name>
    <name type="common">Wheat head blight fungus</name>
    <name type="synonym">Fusarium graminearum</name>
    <dbReference type="NCBI Taxonomy" id="229533"/>
    <lineage>
        <taxon>Eukaryota</taxon>
        <taxon>Fungi</taxon>
        <taxon>Dikarya</taxon>
        <taxon>Ascomycota</taxon>
        <taxon>Pezizomycotina</taxon>
        <taxon>Sordariomycetes</taxon>
        <taxon>Hypocreomycetidae</taxon>
        <taxon>Hypocreales</taxon>
        <taxon>Nectriaceae</taxon>
        <taxon>Fusarium</taxon>
    </lineage>
</organism>
<proteinExistence type="predicted"/>
<reference evidence="2 3" key="2">
    <citation type="journal article" date="2010" name="Nature">
        <title>Comparative genomics reveals mobile pathogenicity chromosomes in Fusarium.</title>
        <authorList>
            <person name="Ma L.J."/>
            <person name="van der Does H.C."/>
            <person name="Borkovich K.A."/>
            <person name="Coleman J.J."/>
            <person name="Daboussi M.J."/>
            <person name="Di Pietro A."/>
            <person name="Dufresne M."/>
            <person name="Freitag M."/>
            <person name="Grabherr M."/>
            <person name="Henrissat B."/>
            <person name="Houterman P.M."/>
            <person name="Kang S."/>
            <person name="Shim W.B."/>
            <person name="Woloshuk C."/>
            <person name="Xie X."/>
            <person name="Xu J.R."/>
            <person name="Antoniw J."/>
            <person name="Baker S.E."/>
            <person name="Bluhm B.H."/>
            <person name="Breakspear A."/>
            <person name="Brown D.W."/>
            <person name="Butchko R.A."/>
            <person name="Chapman S."/>
            <person name="Coulson R."/>
            <person name="Coutinho P.M."/>
            <person name="Danchin E.G."/>
            <person name="Diener A."/>
            <person name="Gale L.R."/>
            <person name="Gardiner D.M."/>
            <person name="Goff S."/>
            <person name="Hammond-Kosack K.E."/>
            <person name="Hilburn K."/>
            <person name="Hua-Van A."/>
            <person name="Jonkers W."/>
            <person name="Kazan K."/>
            <person name="Kodira C.D."/>
            <person name="Koehrsen M."/>
            <person name="Kumar L."/>
            <person name="Lee Y.H."/>
            <person name="Li L."/>
            <person name="Manners J.M."/>
            <person name="Miranda-Saavedra D."/>
            <person name="Mukherjee M."/>
            <person name="Park G."/>
            <person name="Park J."/>
            <person name="Park S.Y."/>
            <person name="Proctor R.H."/>
            <person name="Regev A."/>
            <person name="Ruiz-Roldan M.C."/>
            <person name="Sain D."/>
            <person name="Sakthikumar S."/>
            <person name="Sykes S."/>
            <person name="Schwartz D.C."/>
            <person name="Turgeon B.G."/>
            <person name="Wapinski I."/>
            <person name="Yoder O."/>
            <person name="Young S."/>
            <person name="Zeng Q."/>
            <person name="Zhou S."/>
            <person name="Galagan J."/>
            <person name="Cuomo C.A."/>
            <person name="Kistler H.C."/>
            <person name="Rep M."/>
        </authorList>
    </citation>
    <scope>GENOME REANNOTATION</scope>
    <source>
        <strain evidence="3">ATCC MYA-4620 / CBS 123657 / FGSC 9075 / NRRL 31084 / PH-1</strain>
        <strain evidence="2">PH-1 / ATCC MYA-4620 / FGSC 9075 / NRRL 31084</strain>
    </source>
</reference>
<accession>A0A0E0SJ99</accession>
<reference evidence="2" key="4">
    <citation type="submission" date="2017-01" db="UniProtKB">
        <authorList>
            <consortium name="EnsemblFungi"/>
        </authorList>
    </citation>
    <scope>IDENTIFICATION</scope>
    <source>
        <strain evidence="2">PH-1 / ATCC MYA-4620 / FGSC 9075 / NRRL 31084</strain>
    </source>
</reference>
<dbReference type="EnsemblFungi" id="CEF86512">
    <property type="protein sequence ID" value="CEF86512"/>
    <property type="gene ID" value="FGRRES_20286"/>
</dbReference>
<gene>
    <name evidence="1" type="ORF">FGRAMPH1_01T19459</name>
</gene>
<reference evidence="2 3" key="1">
    <citation type="journal article" date="2007" name="Science">
        <title>The Fusarium graminearum genome reveals a link between localized polymorphism and pathogen specialization.</title>
        <authorList>
            <person name="Cuomo C.A."/>
            <person name="Gueldener U."/>
            <person name="Xu J.-R."/>
            <person name="Trail F."/>
            <person name="Turgeon B.G."/>
            <person name="Di Pietro A."/>
            <person name="Walton J.D."/>
            <person name="Ma L.-J."/>
            <person name="Baker S.E."/>
            <person name="Rep M."/>
            <person name="Adam G."/>
            <person name="Antoniw J."/>
            <person name="Baldwin T."/>
            <person name="Calvo S.E."/>
            <person name="Chang Y.-L."/>
            <person name="DeCaprio D."/>
            <person name="Gale L.R."/>
            <person name="Gnerre S."/>
            <person name="Goswami R.S."/>
            <person name="Hammond-Kosack K."/>
            <person name="Harris L.J."/>
            <person name="Hilburn K."/>
            <person name="Kennell J.C."/>
            <person name="Kroken S."/>
            <person name="Magnuson J.K."/>
            <person name="Mannhaupt G."/>
            <person name="Mauceli E.W."/>
            <person name="Mewes H.-W."/>
            <person name="Mitterbauer R."/>
            <person name="Muehlbauer G."/>
            <person name="Muensterkoetter M."/>
            <person name="Nelson D."/>
            <person name="O'Donnell K."/>
            <person name="Ouellet T."/>
            <person name="Qi W."/>
            <person name="Quesneville H."/>
            <person name="Roncero M.I.G."/>
            <person name="Seong K.-Y."/>
            <person name="Tetko I.V."/>
            <person name="Urban M."/>
            <person name="Waalwijk C."/>
            <person name="Ward T.J."/>
            <person name="Yao J."/>
            <person name="Birren B.W."/>
            <person name="Kistler H.C."/>
        </authorList>
    </citation>
    <scope>NUCLEOTIDE SEQUENCE [LARGE SCALE GENOMIC DNA]</scope>
    <source>
        <strain evidence="3">ATCC MYA-4620 / CBS 123657 / FGSC 9075 / NRRL 31084 / PH-1</strain>
        <strain evidence="2">PH-1 / ATCC MYA-4620 / FGSC 9075 / NRRL 31084</strain>
    </source>
</reference>
<accession>A0A098DYS7</accession>
<keyword evidence="3" id="KW-1185">Reference proteome</keyword>
<protein>
    <submittedName>
        <fullName evidence="1">Chromosome 3, complete genome</fullName>
    </submittedName>
</protein>
<evidence type="ECO:0000313" key="1">
    <source>
        <dbReference type="EMBL" id="CEF86512.1"/>
    </source>
</evidence>
<sequence>MIVPETSDMSQAHIG</sequence>